<dbReference type="EMBL" id="QHCS01000001">
    <property type="protein sequence ID" value="RHX88442.1"/>
    <property type="molecule type" value="Genomic_DNA"/>
</dbReference>
<reference evidence="2" key="1">
    <citation type="submission" date="2018-05" db="EMBL/GenBank/DDBJ databases">
        <title>Leptospira yasudae sp. nov. and Leptospira stimsonii sp. nov., two pathogenic species of the genus Leptospira isolated from environmental sources.</title>
        <authorList>
            <person name="Casanovas-Massana A."/>
            <person name="Hamond C."/>
            <person name="Santos L.A."/>
            <person name="Hacker K.P."/>
            <person name="Balassiano I."/>
            <person name="Medeiros M.A."/>
            <person name="Reis M.G."/>
            <person name="Ko A.I."/>
            <person name="Wunder E.A."/>
        </authorList>
    </citation>
    <scope>NUCLEOTIDE SEQUENCE [LARGE SCALE GENOMIC DNA]</scope>
    <source>
        <strain evidence="2">AMB6-RJ</strain>
    </source>
</reference>
<accession>A0A8B3CYK1</accession>
<gene>
    <name evidence="1" type="ORF">DLM78_05735</name>
</gene>
<dbReference type="AlphaFoldDB" id="A0A8B3CYK1"/>
<dbReference type="Proteomes" id="UP000266669">
    <property type="component" value="Unassembled WGS sequence"/>
</dbReference>
<evidence type="ECO:0000313" key="2">
    <source>
        <dbReference type="Proteomes" id="UP000266669"/>
    </source>
</evidence>
<name>A0A8B3CYK1_9LEPT</name>
<evidence type="ECO:0000313" key="1">
    <source>
        <dbReference type="EMBL" id="RHX88442.1"/>
    </source>
</evidence>
<organism evidence="1 2">
    <name type="scientific">Leptospira stimsonii</name>
    <dbReference type="NCBI Taxonomy" id="2202203"/>
    <lineage>
        <taxon>Bacteria</taxon>
        <taxon>Pseudomonadati</taxon>
        <taxon>Spirochaetota</taxon>
        <taxon>Spirochaetia</taxon>
        <taxon>Leptospirales</taxon>
        <taxon>Leptospiraceae</taxon>
        <taxon>Leptospira</taxon>
    </lineage>
</organism>
<comment type="caution">
    <text evidence="1">The sequence shown here is derived from an EMBL/GenBank/DDBJ whole genome shotgun (WGS) entry which is preliminary data.</text>
</comment>
<proteinExistence type="predicted"/>
<protein>
    <submittedName>
        <fullName evidence="1">Uncharacterized protein</fullName>
    </submittedName>
</protein>
<sequence>MFLDNGQRSFKYPNIPILTKSLLKIAKSGKEHSQIFHVSEIFDSYFYLIFIFTGKIEFSMEQLLRRTILCRDLEPSTSTGEAEHFGFKVIHQD</sequence>